<keyword evidence="2" id="KW-1185">Reference proteome</keyword>
<evidence type="ECO:0000313" key="1">
    <source>
        <dbReference type="EMBL" id="EIE41866.1"/>
    </source>
</evidence>
<dbReference type="Proteomes" id="UP000006229">
    <property type="component" value="Unassembled WGS sequence"/>
</dbReference>
<accession>I1A5U5</accession>
<dbReference type="Pfam" id="PF18144">
    <property type="entry name" value="SMODS"/>
    <property type="match status" value="1"/>
</dbReference>
<protein>
    <submittedName>
        <fullName evidence="1">Uncharacterized protein</fullName>
    </submittedName>
</protein>
<comment type="caution">
    <text evidence="1">The sequence shown here is derived from an EMBL/GenBank/DDBJ whole genome shotgun (WGS) entry which is preliminary data.</text>
</comment>
<organism evidence="1 2">
    <name type="scientific">Mycoplasmopsis canis UFG4</name>
    <dbReference type="NCBI Taxonomy" id="1131455"/>
    <lineage>
        <taxon>Bacteria</taxon>
        <taxon>Bacillati</taxon>
        <taxon>Mycoplasmatota</taxon>
        <taxon>Mycoplasmoidales</taxon>
        <taxon>Metamycoplasmataceae</taxon>
        <taxon>Mycoplasmopsis</taxon>
    </lineage>
</organism>
<name>I1A5U5_9BACT</name>
<gene>
    <name evidence="1" type="ORF">MCANUFG4_02256</name>
</gene>
<sequence>MTEVKEKIVKKFPRSEISSEGQVIVIDFSDIIKFEVVPCFRYEFGDFLYYANTNYGGTWETMVSKK</sequence>
<proteinExistence type="predicted"/>
<dbReference type="PATRIC" id="fig|1131455.3.peg.461"/>
<dbReference type="EMBL" id="AJFU01000005">
    <property type="protein sequence ID" value="EIE41866.1"/>
    <property type="molecule type" value="Genomic_DNA"/>
</dbReference>
<reference evidence="1 2" key="1">
    <citation type="journal article" date="2012" name="J. Bacteriol.">
        <title>Genome annotation of five Mycoplasma canis strains.</title>
        <authorList>
            <person name="Brown D.R."/>
            <person name="May M."/>
            <person name="Michaels D.L."/>
            <person name="Barbet A.F."/>
        </authorList>
    </citation>
    <scope>NUCLEOTIDE SEQUENCE [LARGE SCALE GENOMIC DNA]</scope>
    <source>
        <strain evidence="1 2">UFG4</strain>
    </source>
</reference>
<dbReference type="AlphaFoldDB" id="I1A5U5"/>
<evidence type="ECO:0000313" key="2">
    <source>
        <dbReference type="Proteomes" id="UP000006229"/>
    </source>
</evidence>